<comment type="caution">
    <text evidence="1">The sequence shown here is derived from an EMBL/GenBank/DDBJ whole genome shotgun (WGS) entry which is preliminary data.</text>
</comment>
<gene>
    <name evidence="1" type="ORF">Goari_012181</name>
</gene>
<reference evidence="1 2" key="1">
    <citation type="journal article" date="2019" name="Genome Biol. Evol.">
        <title>Insights into the evolution of the New World diploid cottons (Gossypium, subgenus Houzingenia) based on genome sequencing.</title>
        <authorList>
            <person name="Grover C.E."/>
            <person name="Arick M.A. 2nd"/>
            <person name="Thrash A."/>
            <person name="Conover J.L."/>
            <person name="Sanders W.S."/>
            <person name="Peterson D.G."/>
            <person name="Frelichowski J.E."/>
            <person name="Scheffler J.A."/>
            <person name="Scheffler B.E."/>
            <person name="Wendel J.F."/>
        </authorList>
    </citation>
    <scope>NUCLEOTIDE SEQUENCE [LARGE SCALE GENOMIC DNA]</scope>
    <source>
        <strain evidence="1">185</strain>
        <tissue evidence="1">Leaf</tissue>
    </source>
</reference>
<feature type="non-terminal residue" evidence="1">
    <location>
        <position position="1"/>
    </location>
</feature>
<feature type="non-terminal residue" evidence="1">
    <location>
        <position position="63"/>
    </location>
</feature>
<dbReference type="AlphaFoldDB" id="A0A7J8X119"/>
<proteinExistence type="predicted"/>
<dbReference type="EMBL" id="JABFAA010000004">
    <property type="protein sequence ID" value="MBA0680489.1"/>
    <property type="molecule type" value="Genomic_DNA"/>
</dbReference>
<accession>A0A7J8X119</accession>
<keyword evidence="2" id="KW-1185">Reference proteome</keyword>
<name>A0A7J8X119_GOSAI</name>
<sequence>NNARFLRRSIHPAIKESQLELVAARKINRSRGQGTMLAVRTIAAATMNISTKQQAKNEKPRTK</sequence>
<dbReference type="Proteomes" id="UP000593577">
    <property type="component" value="Unassembled WGS sequence"/>
</dbReference>
<evidence type="ECO:0000313" key="2">
    <source>
        <dbReference type="Proteomes" id="UP000593577"/>
    </source>
</evidence>
<protein>
    <submittedName>
        <fullName evidence="1">Uncharacterized protein</fullName>
    </submittedName>
</protein>
<evidence type="ECO:0000313" key="1">
    <source>
        <dbReference type="EMBL" id="MBA0680489.1"/>
    </source>
</evidence>
<organism evidence="1 2">
    <name type="scientific">Gossypium aridum</name>
    <name type="common">American cotton</name>
    <name type="synonym">Erioxylum aridum</name>
    <dbReference type="NCBI Taxonomy" id="34290"/>
    <lineage>
        <taxon>Eukaryota</taxon>
        <taxon>Viridiplantae</taxon>
        <taxon>Streptophyta</taxon>
        <taxon>Embryophyta</taxon>
        <taxon>Tracheophyta</taxon>
        <taxon>Spermatophyta</taxon>
        <taxon>Magnoliopsida</taxon>
        <taxon>eudicotyledons</taxon>
        <taxon>Gunneridae</taxon>
        <taxon>Pentapetalae</taxon>
        <taxon>rosids</taxon>
        <taxon>malvids</taxon>
        <taxon>Malvales</taxon>
        <taxon>Malvaceae</taxon>
        <taxon>Malvoideae</taxon>
        <taxon>Gossypium</taxon>
    </lineage>
</organism>